<keyword evidence="3" id="KW-1185">Reference proteome</keyword>
<gene>
    <name evidence="2" type="ORF">ACFQ0P_02510</name>
</gene>
<feature type="region of interest" description="Disordered" evidence="1">
    <location>
        <begin position="94"/>
        <end position="131"/>
    </location>
</feature>
<accession>A0ABW3AEX9</accession>
<evidence type="ECO:0000313" key="2">
    <source>
        <dbReference type="EMBL" id="MFD0789256.1"/>
    </source>
</evidence>
<comment type="caution">
    <text evidence="2">The sequence shown here is derived from an EMBL/GenBank/DDBJ whole genome shotgun (WGS) entry which is preliminary data.</text>
</comment>
<dbReference type="RefSeq" id="WP_204980144.1">
    <property type="nucleotide sequence ID" value="NZ_JBHTII010000001.1"/>
</dbReference>
<name>A0ABW3AEX9_9MICO</name>
<evidence type="ECO:0000256" key="1">
    <source>
        <dbReference type="SAM" id="MobiDB-lite"/>
    </source>
</evidence>
<sequence length="398" mass="42682">MRAWFIDALDATGGFAFAAFRSADLGQDSPDLSVPGVFLSAPDFLPTPVTSRATGMAAARGRFQSGVFLDGAEVGFAALDDLVSFVRRVYLGRGGGPDAPPEEGGRGPFGPPAGEPELGGPAGDPDAETTKSLMDFGRDFRDAARRAGHGDESSGRAAAPDIGRDPDAFVVSSLAAPPFSATSRDPTTGLADAIGSIAMELVARGPSDLTGKNVREWRSALARLGYAARRLGVTDHVLDARSLAEDMASVTSDEVAERLGATSRSPELEDFYRSLFRWGWPGETEDVGNRFDDLRAWPLPAFARWAPDPARATAFDLLHRVLSDPRVLFELGWTEARVLVFSAAHLQPMTTGHIPWRPDPDDLVDAVDRGLAWLGSQFPARAFPTPIEDLIPANRRER</sequence>
<dbReference type="EMBL" id="JBHTII010000001">
    <property type="protein sequence ID" value="MFD0789256.1"/>
    <property type="molecule type" value="Genomic_DNA"/>
</dbReference>
<organism evidence="2 3">
    <name type="scientific">Microbacterium insulae</name>
    <dbReference type="NCBI Taxonomy" id="483014"/>
    <lineage>
        <taxon>Bacteria</taxon>
        <taxon>Bacillati</taxon>
        <taxon>Actinomycetota</taxon>
        <taxon>Actinomycetes</taxon>
        <taxon>Micrococcales</taxon>
        <taxon>Microbacteriaceae</taxon>
        <taxon>Microbacterium</taxon>
    </lineage>
</organism>
<reference evidence="3" key="1">
    <citation type="journal article" date="2019" name="Int. J. Syst. Evol. Microbiol.">
        <title>The Global Catalogue of Microorganisms (GCM) 10K type strain sequencing project: providing services to taxonomists for standard genome sequencing and annotation.</title>
        <authorList>
            <consortium name="The Broad Institute Genomics Platform"/>
            <consortium name="The Broad Institute Genome Sequencing Center for Infectious Disease"/>
            <person name="Wu L."/>
            <person name="Ma J."/>
        </authorList>
    </citation>
    <scope>NUCLEOTIDE SEQUENCE [LARGE SCALE GENOMIC DNA]</scope>
    <source>
        <strain evidence="3">CCUG 54523</strain>
    </source>
</reference>
<dbReference type="Proteomes" id="UP001597055">
    <property type="component" value="Unassembled WGS sequence"/>
</dbReference>
<protein>
    <submittedName>
        <fullName evidence="2">Uncharacterized protein</fullName>
    </submittedName>
</protein>
<evidence type="ECO:0000313" key="3">
    <source>
        <dbReference type="Proteomes" id="UP001597055"/>
    </source>
</evidence>
<proteinExistence type="predicted"/>